<dbReference type="GO" id="GO:0071555">
    <property type="term" value="P:cell wall organization"/>
    <property type="evidence" value="ECO:0007669"/>
    <property type="project" value="UniProtKB-KW"/>
</dbReference>
<feature type="compositionally biased region" description="Low complexity" evidence="14">
    <location>
        <begin position="46"/>
        <end position="73"/>
    </location>
</feature>
<dbReference type="AlphaFoldDB" id="Q82FF9"/>
<dbReference type="GO" id="GO:0030288">
    <property type="term" value="C:outer membrane-bounded periplasmic space"/>
    <property type="evidence" value="ECO:0007669"/>
    <property type="project" value="TreeGrafter"/>
</dbReference>
<proteinExistence type="inferred from homology"/>
<feature type="region of interest" description="Disordered" evidence="14">
    <location>
        <begin position="1"/>
        <end position="144"/>
    </location>
</feature>
<dbReference type="InterPro" id="IPR036950">
    <property type="entry name" value="PBP_transglycosylase"/>
</dbReference>
<reference evidence="18 19" key="3">
    <citation type="journal article" date="2014" name="J. Ind. Microbiol. Biotechnol.">
        <title>Genome mining of the Streptomyces avermitilis genome and development of genome-minimized hosts for heterologous expression of biosynthetic gene clusters.</title>
        <authorList>
            <person name="Ikeda H."/>
            <person name="Shin-ya K."/>
            <person name="Omura S."/>
        </authorList>
    </citation>
    <scope>NUCLEOTIDE SEQUENCE [LARGE SCALE GENOMIC DNA]</scope>
    <source>
        <strain evidence="19">ATCC 31267 / DSM 46492 / JCM 5070 / NBRC 14893 / NCIMB 12804 / NRRL 8165 / MA-4680</strain>
    </source>
</reference>
<evidence type="ECO:0000256" key="8">
    <source>
        <dbReference type="ARBA" id="ARBA00022960"/>
    </source>
</evidence>
<name>Q82FF9_STRAW</name>
<feature type="compositionally biased region" description="Gly residues" evidence="14">
    <location>
        <begin position="109"/>
        <end position="134"/>
    </location>
</feature>
<dbReference type="GO" id="GO:0008360">
    <property type="term" value="P:regulation of cell shape"/>
    <property type="evidence" value="ECO:0007669"/>
    <property type="project" value="UniProtKB-KW"/>
</dbReference>
<keyword evidence="10" id="KW-0511">Multifunctional enzyme</keyword>
<organism evidence="18 19">
    <name type="scientific">Streptomyces avermitilis (strain ATCC 31267 / DSM 46492 / JCM 5070 / NBRC 14893 / NCIMB 12804 / NRRL 8165 / MA-4680)</name>
    <dbReference type="NCBI Taxonomy" id="227882"/>
    <lineage>
        <taxon>Bacteria</taxon>
        <taxon>Bacillati</taxon>
        <taxon>Actinomycetota</taxon>
        <taxon>Actinomycetes</taxon>
        <taxon>Kitasatosporales</taxon>
        <taxon>Streptomycetaceae</taxon>
        <taxon>Streptomyces</taxon>
    </lineage>
</organism>
<keyword evidence="8" id="KW-0133">Cell shape</keyword>
<dbReference type="Proteomes" id="UP000000428">
    <property type="component" value="Chromosome"/>
</dbReference>
<dbReference type="Pfam" id="PF00905">
    <property type="entry name" value="Transpeptidase"/>
    <property type="match status" value="1"/>
</dbReference>
<evidence type="ECO:0000256" key="9">
    <source>
        <dbReference type="ARBA" id="ARBA00022984"/>
    </source>
</evidence>
<keyword evidence="15" id="KW-0472">Membrane</keyword>
<gene>
    <name evidence="18" type="primary">pbp5</name>
    <name evidence="18" type="ORF">SAVERM_4294</name>
</gene>
<sequence>MRKRPHPYLGGTGNQPPFPGAQRCACPRSNRSMSEHRRKLPQPQEGGRAAARRGQSAPSGRRAAPRAATGSPSDSYGAGDEERPYGGRAEARRASQRSEPGRRRAADGAGRGSGGGGGRRGGPGGPGGPNGPGRGRGRSVPERKRFIDYPRAGKYGAARWLPSWRLVTGLCIAFFGSMVAVAGVAYALVGVPKVALTAKAQNNVYYWKDGSQMVATGGETNRQIVNISQIPKAMRYAVISQENKTFETDSGVDPKGIARAFFNMARGGETQGGSTITQQYVKNAMLDDQSQTISRKFKEIFVAIKVGAKVPKDEIMAGYLNSAYYGRGAYGIQAGARAYFDEDAKNLNPGQCAFLAAMLKGATYYDPAGATSLDPAATSEANSRRAKLQMQDTLDKEVEYGHLDEATRNKYTELPKVENPRSNARLSGQVGYLVDLAKAYLVNNSEISADDLQRGGYSIYTTFDKKKVTELEDAVKAVRKKNIKPKQRPDTDTYVQFGGASVDPTTGAIKAIYGGEDATKHFTNNADQTGAQVGSTFKPFVLAAAMSWGKKDPDLDDSQSQDERTVVSPKSLYSGKNKLKIEDYKGNVWTDNKGKEWLQTNDGGESYNAPSYKIDLREAMRVSANSAFVQLGMDVGLDKVRDAALSAGILKTSLASANYPSFSIGTSDPSAIRMAGAYATFAASGKQRDPYSVEKVTSKDGPVFQHSDIAKVDDAFTAKVADNVTDVLKTVVDQGTGTAAQLTGREVAGKTGTTDGNKSAWFVGYTPQLSTSITMYRMDDNESSKKRQFLEMYGTGGQDKIHGASFPAEIWHDYMEQALKDTAPKDFPTPQPIGVVVDDNPTPTVIPSPTKSVEESPTPTPTPSKTTTSPTPTPTDSCFGFGCTDTGGTDTGGNTSGTDGGVTATPTESTGNGNTRGNGNGGIFGGPNG</sequence>
<accession>Q82FF9</accession>
<dbReference type="GO" id="GO:0006508">
    <property type="term" value="P:proteolysis"/>
    <property type="evidence" value="ECO:0007669"/>
    <property type="project" value="UniProtKB-KW"/>
</dbReference>
<dbReference type="GO" id="GO:0008658">
    <property type="term" value="F:penicillin binding"/>
    <property type="evidence" value="ECO:0007669"/>
    <property type="project" value="InterPro"/>
</dbReference>
<dbReference type="HOGENOM" id="CLU_006354_6_0_11"/>
<evidence type="ECO:0000256" key="7">
    <source>
        <dbReference type="ARBA" id="ARBA00022801"/>
    </source>
</evidence>
<feature type="compositionally biased region" description="Low complexity" evidence="14">
    <location>
        <begin position="847"/>
        <end position="870"/>
    </location>
</feature>
<keyword evidence="15" id="KW-1133">Transmembrane helix</keyword>
<feature type="domain" description="Penicillin-binding protein transpeptidase" evidence="16">
    <location>
        <begin position="595"/>
        <end position="783"/>
    </location>
</feature>
<feature type="region of interest" description="Disordered" evidence="14">
    <location>
        <begin position="822"/>
        <end position="929"/>
    </location>
</feature>
<evidence type="ECO:0000256" key="12">
    <source>
        <dbReference type="ARBA" id="ARBA00034000"/>
    </source>
</evidence>
<evidence type="ECO:0000256" key="2">
    <source>
        <dbReference type="ARBA" id="ARBA00007739"/>
    </source>
</evidence>
<evidence type="ECO:0000256" key="1">
    <source>
        <dbReference type="ARBA" id="ARBA00007090"/>
    </source>
</evidence>
<reference evidence="18 19" key="1">
    <citation type="journal article" date="2001" name="Proc. Natl. Acad. Sci. U.S.A.">
        <title>Genome sequence of an industrial microorganism Streptomyces avermitilis: deducing the ability of producing secondary metabolites.</title>
        <authorList>
            <person name="Omura S."/>
            <person name="Ikeda H."/>
            <person name="Ishikawa J."/>
            <person name="Hanamoto A."/>
            <person name="Takahashi C."/>
            <person name="Shinose M."/>
            <person name="Takahashi Y."/>
            <person name="Horikawa H."/>
            <person name="Nakazawa H."/>
            <person name="Osonoe T."/>
            <person name="Kikuchi H."/>
            <person name="Shiba T."/>
            <person name="Sakaki Y."/>
            <person name="Hattori M."/>
        </authorList>
    </citation>
    <scope>NUCLEOTIDE SEQUENCE [LARGE SCALE GENOMIC DNA]</scope>
    <source>
        <strain evidence="19">ATCC 31267 / DSM 46492 / JCM 5070 / NBRC 14893 / NCIMB 12804 / NRRL 8165 / MA-4680</strain>
    </source>
</reference>
<evidence type="ECO:0000256" key="14">
    <source>
        <dbReference type="SAM" id="MobiDB-lite"/>
    </source>
</evidence>
<evidence type="ECO:0000313" key="19">
    <source>
        <dbReference type="Proteomes" id="UP000000428"/>
    </source>
</evidence>
<keyword evidence="6" id="KW-0808">Transferase</keyword>
<dbReference type="GO" id="GO:0009252">
    <property type="term" value="P:peptidoglycan biosynthetic process"/>
    <property type="evidence" value="ECO:0007669"/>
    <property type="project" value="UniProtKB-KW"/>
</dbReference>
<dbReference type="SUPFAM" id="SSF53955">
    <property type="entry name" value="Lysozyme-like"/>
    <property type="match status" value="1"/>
</dbReference>
<feature type="transmembrane region" description="Helical" evidence="15">
    <location>
        <begin position="166"/>
        <end position="189"/>
    </location>
</feature>
<dbReference type="EMBL" id="BA000030">
    <property type="protein sequence ID" value="BAC72006.1"/>
    <property type="molecule type" value="Genomic_DNA"/>
</dbReference>
<dbReference type="GO" id="GO:0009002">
    <property type="term" value="F:serine-type D-Ala-D-Ala carboxypeptidase activity"/>
    <property type="evidence" value="ECO:0007669"/>
    <property type="project" value="UniProtKB-EC"/>
</dbReference>
<evidence type="ECO:0000256" key="10">
    <source>
        <dbReference type="ARBA" id="ARBA00023268"/>
    </source>
</evidence>
<dbReference type="Gene3D" id="1.10.3810.10">
    <property type="entry name" value="Biosynthetic peptidoglycan transglycosylase-like"/>
    <property type="match status" value="1"/>
</dbReference>
<dbReference type="InterPro" id="IPR001460">
    <property type="entry name" value="PCN-bd_Tpept"/>
</dbReference>
<keyword evidence="5" id="KW-0328">Glycosyltransferase</keyword>
<evidence type="ECO:0000256" key="4">
    <source>
        <dbReference type="ARBA" id="ARBA00022670"/>
    </source>
</evidence>
<dbReference type="InterPro" id="IPR001264">
    <property type="entry name" value="Glyco_trans_51"/>
</dbReference>
<feature type="domain" description="Glycosyl transferase family 51" evidence="17">
    <location>
        <begin position="215"/>
        <end position="375"/>
    </location>
</feature>
<comment type="similarity">
    <text evidence="2">In the N-terminal section; belongs to the glycosyltransferase 51 family.</text>
</comment>
<feature type="compositionally biased region" description="Basic and acidic residues" evidence="14">
    <location>
        <begin position="80"/>
        <end position="93"/>
    </location>
</feature>
<dbReference type="InterPro" id="IPR012338">
    <property type="entry name" value="Beta-lactam/transpept-like"/>
</dbReference>
<evidence type="ECO:0000259" key="16">
    <source>
        <dbReference type="Pfam" id="PF00905"/>
    </source>
</evidence>
<evidence type="ECO:0000313" key="18">
    <source>
        <dbReference type="EMBL" id="BAC72006.1"/>
    </source>
</evidence>
<dbReference type="InterPro" id="IPR050396">
    <property type="entry name" value="Glycosyltr_51/Transpeptidase"/>
</dbReference>
<dbReference type="PANTHER" id="PTHR32282:SF34">
    <property type="entry name" value="PENICILLIN-BINDING PROTEIN 1A"/>
    <property type="match status" value="1"/>
</dbReference>
<reference evidence="18 19" key="2">
    <citation type="journal article" date="2003" name="Nat. Biotechnol.">
        <title>Complete genome sequence and comparative analysis of the industrial microorganism Streptomyces avermitilis.</title>
        <authorList>
            <person name="Ikeda H."/>
            <person name="Ishikawa J."/>
            <person name="Hanamoto A."/>
            <person name="Shinose M."/>
            <person name="Kikuchi H."/>
            <person name="Shiba T."/>
            <person name="Sakaki Y."/>
            <person name="Hattori M."/>
            <person name="Omura S."/>
        </authorList>
    </citation>
    <scope>NUCLEOTIDE SEQUENCE [LARGE SCALE GENOMIC DNA]</scope>
    <source>
        <strain evidence="19">ATCC 31267 / DSM 46492 / JCM 5070 / NBRC 14893 / NCIMB 12804 / NRRL 8165 / MA-4680</strain>
    </source>
</reference>
<evidence type="ECO:0000256" key="15">
    <source>
        <dbReference type="SAM" id="Phobius"/>
    </source>
</evidence>
<keyword evidence="9" id="KW-0573">Peptidoglycan synthesis</keyword>
<dbReference type="SUPFAM" id="SSF56601">
    <property type="entry name" value="beta-lactamase/transpeptidase-like"/>
    <property type="match status" value="1"/>
</dbReference>
<dbReference type="KEGG" id="sma:SAVERM_4294"/>
<protein>
    <submittedName>
        <fullName evidence="18">Penicillin-binding protein</fullName>
    </submittedName>
</protein>
<evidence type="ECO:0000259" key="17">
    <source>
        <dbReference type="Pfam" id="PF00912"/>
    </source>
</evidence>
<evidence type="ECO:0000256" key="5">
    <source>
        <dbReference type="ARBA" id="ARBA00022676"/>
    </source>
</evidence>
<comment type="similarity">
    <text evidence="1">In the C-terminal section; belongs to the transpeptidase family.</text>
</comment>
<keyword evidence="7" id="KW-0378">Hydrolase</keyword>
<dbReference type="Gene3D" id="3.40.710.10">
    <property type="entry name" value="DD-peptidase/beta-lactamase superfamily"/>
    <property type="match status" value="1"/>
</dbReference>
<dbReference type="GO" id="GO:0008955">
    <property type="term" value="F:peptidoglycan glycosyltransferase activity"/>
    <property type="evidence" value="ECO:0007669"/>
    <property type="project" value="UniProtKB-EC"/>
</dbReference>
<evidence type="ECO:0000256" key="3">
    <source>
        <dbReference type="ARBA" id="ARBA00022645"/>
    </source>
</evidence>
<evidence type="ECO:0000256" key="13">
    <source>
        <dbReference type="ARBA" id="ARBA00049902"/>
    </source>
</evidence>
<evidence type="ECO:0000256" key="11">
    <source>
        <dbReference type="ARBA" id="ARBA00023316"/>
    </source>
</evidence>
<dbReference type="eggNOG" id="COG0744">
    <property type="taxonomic scope" value="Bacteria"/>
</dbReference>
<keyword evidence="4" id="KW-0645">Protease</keyword>
<keyword evidence="3" id="KW-0121">Carboxypeptidase</keyword>
<dbReference type="FunFam" id="1.10.3810.10:FF:000001">
    <property type="entry name" value="Penicillin-binding protein 1A"/>
    <property type="match status" value="1"/>
</dbReference>
<comment type="catalytic activity">
    <reaction evidence="12">
        <text>Preferential cleavage: (Ac)2-L-Lys-D-Ala-|-D-Ala. Also transpeptidation of peptidyl-alanyl moieties that are N-acyl substituents of D-alanine.</text>
        <dbReference type="EC" id="3.4.16.4"/>
    </reaction>
</comment>
<dbReference type="Pfam" id="PF00912">
    <property type="entry name" value="Transgly"/>
    <property type="match status" value="1"/>
</dbReference>
<feature type="compositionally biased region" description="Gly residues" evidence="14">
    <location>
        <begin position="914"/>
        <end position="929"/>
    </location>
</feature>
<keyword evidence="19" id="KW-1185">Reference proteome</keyword>
<feature type="compositionally biased region" description="Gly residues" evidence="14">
    <location>
        <begin position="889"/>
        <end position="900"/>
    </location>
</feature>
<dbReference type="InterPro" id="IPR023346">
    <property type="entry name" value="Lysozyme-like_dom_sf"/>
</dbReference>
<dbReference type="PANTHER" id="PTHR32282">
    <property type="entry name" value="BINDING PROTEIN TRANSPEPTIDASE, PUTATIVE-RELATED"/>
    <property type="match status" value="1"/>
</dbReference>
<keyword evidence="11" id="KW-0961">Cell wall biogenesis/degradation</keyword>
<evidence type="ECO:0000256" key="6">
    <source>
        <dbReference type="ARBA" id="ARBA00022679"/>
    </source>
</evidence>
<keyword evidence="15" id="KW-0812">Transmembrane</keyword>
<comment type="catalytic activity">
    <reaction evidence="13">
        <text>[GlcNAc-(1-&gt;4)-Mur2Ac(oyl-L-Ala-gamma-D-Glu-L-Lys-D-Ala-D-Ala)](n)-di-trans,octa-cis-undecaprenyl diphosphate + beta-D-GlcNAc-(1-&gt;4)-Mur2Ac(oyl-L-Ala-gamma-D-Glu-L-Lys-D-Ala-D-Ala)-di-trans,octa-cis-undecaprenyl diphosphate = [GlcNAc-(1-&gt;4)-Mur2Ac(oyl-L-Ala-gamma-D-Glu-L-Lys-D-Ala-D-Ala)](n+1)-di-trans,octa-cis-undecaprenyl diphosphate + di-trans,octa-cis-undecaprenyl diphosphate + H(+)</text>
        <dbReference type="Rhea" id="RHEA:23708"/>
        <dbReference type="Rhea" id="RHEA-COMP:9602"/>
        <dbReference type="Rhea" id="RHEA-COMP:9603"/>
        <dbReference type="ChEBI" id="CHEBI:15378"/>
        <dbReference type="ChEBI" id="CHEBI:58405"/>
        <dbReference type="ChEBI" id="CHEBI:60033"/>
        <dbReference type="ChEBI" id="CHEBI:78435"/>
        <dbReference type="EC" id="2.4.99.28"/>
    </reaction>
</comment>